<feature type="repeat" description="ANK" evidence="3">
    <location>
        <begin position="324"/>
        <end position="356"/>
    </location>
</feature>
<dbReference type="Pfam" id="PF13637">
    <property type="entry name" value="Ank_4"/>
    <property type="match status" value="1"/>
</dbReference>
<accession>A0A6L5WIE1</accession>
<comment type="caution">
    <text evidence="5">The sequence shown here is derived from an EMBL/GenBank/DDBJ whole genome shotgun (WGS) entry which is preliminary data.</text>
</comment>
<evidence type="ECO:0000256" key="1">
    <source>
        <dbReference type="ARBA" id="ARBA00022737"/>
    </source>
</evidence>
<dbReference type="PROSITE" id="PS50088">
    <property type="entry name" value="ANK_REPEAT"/>
    <property type="match status" value="2"/>
</dbReference>
<feature type="chain" id="PRO_5027093700" evidence="4">
    <location>
        <begin position="18"/>
        <end position="393"/>
    </location>
</feature>
<dbReference type="PANTHER" id="PTHR24188">
    <property type="entry name" value="ANKYRIN REPEAT PROTEIN"/>
    <property type="match status" value="1"/>
</dbReference>
<keyword evidence="4" id="KW-0732">Signal</keyword>
<evidence type="ECO:0000256" key="3">
    <source>
        <dbReference type="PROSITE-ProRule" id="PRU00023"/>
    </source>
</evidence>
<sequence>MLFFILSIILPASFLSAGEVCQILKDDPNYFLNKQDYEDLEFLNDEMICEADFLQNLNEIALKIRGLNVDCDGSMAFFLKKEFKRKILKALYLPEIYKKSLKDTDFSDEISSRNFLQSWSLKSLDNYIAYQKFNSAYNTSFQSLVNFYKKIYDEASAVFLAKKVANEFLKFAGGDKINFKMDEFEDILSSKYLDEKMLIEYIYEHKNLNLNKALKISILKKRNFDFINYILDLGAVINEGHESALFYALKDLNMVKFLLKKGADINYKNSFGKTVLFYAVEFKDKDLVKFLITNKADVNAKIISNYEKSSINSSNLKFCALNHTSKSVLMHAAKYSNLEIVKILIQNGAKIDESDDMGYNLADWAWQNKDKYVFLYVENLGIKKNKFKGEYDE</sequence>
<reference evidence="5 6" key="2">
    <citation type="submission" date="2020-03" db="EMBL/GenBank/DDBJ databases">
        <title>Campylobacter portucalensis sp. nov., a new species of Campylobacter isolated from the reproductive tract of bulls.</title>
        <authorList>
            <person name="Silva M.F."/>
            <person name="Pereira G."/>
            <person name="Carneiro C."/>
            <person name="Hemphill A."/>
            <person name="Mateus L."/>
            <person name="Lopes-Da-Costa L."/>
            <person name="Silva E."/>
        </authorList>
    </citation>
    <scope>NUCLEOTIDE SEQUENCE [LARGE SCALE GENOMIC DNA]</scope>
    <source>
        <strain evidence="5 6">FMV-PI01</strain>
    </source>
</reference>
<reference evidence="5 6" key="1">
    <citation type="submission" date="2019-09" db="EMBL/GenBank/DDBJ databases">
        <authorList>
            <person name="Silva M."/>
            <person name="Pereira G."/>
            <person name="Lopes-Da-Costa L."/>
            <person name="Silva E."/>
        </authorList>
    </citation>
    <scope>NUCLEOTIDE SEQUENCE [LARGE SCALE GENOMIC DNA]</scope>
    <source>
        <strain evidence="5 6">FMV-PI01</strain>
    </source>
</reference>
<dbReference type="SUPFAM" id="SSF48403">
    <property type="entry name" value="Ankyrin repeat"/>
    <property type="match status" value="1"/>
</dbReference>
<gene>
    <name evidence="5" type="ORF">F1B92_07730</name>
</gene>
<dbReference type="SMART" id="SM00248">
    <property type="entry name" value="ANK"/>
    <property type="match status" value="4"/>
</dbReference>
<evidence type="ECO:0000313" key="6">
    <source>
        <dbReference type="Proteomes" id="UP000476338"/>
    </source>
</evidence>
<evidence type="ECO:0000313" key="5">
    <source>
        <dbReference type="EMBL" id="MSN97048.1"/>
    </source>
</evidence>
<dbReference type="EMBL" id="VWSJ01000036">
    <property type="protein sequence ID" value="MSN97048.1"/>
    <property type="molecule type" value="Genomic_DNA"/>
</dbReference>
<proteinExistence type="predicted"/>
<keyword evidence="6" id="KW-1185">Reference proteome</keyword>
<keyword evidence="1" id="KW-0677">Repeat</keyword>
<name>A0A6L5WIE1_9BACT</name>
<protein>
    <submittedName>
        <fullName evidence="5">Ankyrin repeat domain-containing protein</fullName>
    </submittedName>
</protein>
<dbReference type="InterPro" id="IPR002110">
    <property type="entry name" value="Ankyrin_rpt"/>
</dbReference>
<keyword evidence="2 3" id="KW-0040">ANK repeat</keyword>
<organism evidence="5 6">
    <name type="scientific">Campylobacter portucalensis</name>
    <dbReference type="NCBI Taxonomy" id="2608384"/>
    <lineage>
        <taxon>Bacteria</taxon>
        <taxon>Pseudomonadati</taxon>
        <taxon>Campylobacterota</taxon>
        <taxon>Epsilonproteobacteria</taxon>
        <taxon>Campylobacterales</taxon>
        <taxon>Campylobacteraceae</taxon>
        <taxon>Campylobacter</taxon>
    </lineage>
</organism>
<feature type="signal peptide" evidence="4">
    <location>
        <begin position="1"/>
        <end position="17"/>
    </location>
</feature>
<evidence type="ECO:0000256" key="2">
    <source>
        <dbReference type="ARBA" id="ARBA00023043"/>
    </source>
</evidence>
<dbReference type="PANTHER" id="PTHR24188:SF29">
    <property type="entry name" value="GH09064P"/>
    <property type="match status" value="1"/>
</dbReference>
<dbReference type="AlphaFoldDB" id="A0A6L5WIE1"/>
<evidence type="ECO:0000256" key="4">
    <source>
        <dbReference type="SAM" id="SignalP"/>
    </source>
</evidence>
<dbReference type="Proteomes" id="UP000476338">
    <property type="component" value="Unassembled WGS sequence"/>
</dbReference>
<dbReference type="Pfam" id="PF12796">
    <property type="entry name" value="Ank_2"/>
    <property type="match status" value="1"/>
</dbReference>
<dbReference type="Gene3D" id="1.25.40.20">
    <property type="entry name" value="Ankyrin repeat-containing domain"/>
    <property type="match status" value="1"/>
</dbReference>
<dbReference type="PROSITE" id="PS50297">
    <property type="entry name" value="ANK_REP_REGION"/>
    <property type="match status" value="2"/>
</dbReference>
<feature type="repeat" description="ANK" evidence="3">
    <location>
        <begin position="271"/>
        <end position="303"/>
    </location>
</feature>
<dbReference type="InterPro" id="IPR036770">
    <property type="entry name" value="Ankyrin_rpt-contain_sf"/>
</dbReference>